<reference evidence="2" key="1">
    <citation type="submission" date="2018-05" db="EMBL/GenBank/DDBJ databases">
        <authorList>
            <person name="Lanie J.A."/>
            <person name="Ng W.-L."/>
            <person name="Kazmierczak K.M."/>
            <person name="Andrzejewski T.M."/>
            <person name="Davidsen T.M."/>
            <person name="Wayne K.J."/>
            <person name="Tettelin H."/>
            <person name="Glass J.I."/>
            <person name="Rusch D."/>
            <person name="Podicherti R."/>
            <person name="Tsui H.-C.T."/>
            <person name="Winkler M.E."/>
        </authorList>
    </citation>
    <scope>NUCLEOTIDE SEQUENCE</scope>
</reference>
<gene>
    <name evidence="2" type="ORF">METZ01_LOCUS137108</name>
</gene>
<dbReference type="AlphaFoldDB" id="A0A381Z537"/>
<feature type="domain" description="Rap1a immunity protein" evidence="1">
    <location>
        <begin position="34"/>
        <end position="122"/>
    </location>
</feature>
<evidence type="ECO:0000313" key="2">
    <source>
        <dbReference type="EMBL" id="SVA84254.1"/>
    </source>
</evidence>
<organism evidence="2">
    <name type="scientific">marine metagenome</name>
    <dbReference type="NCBI Taxonomy" id="408172"/>
    <lineage>
        <taxon>unclassified sequences</taxon>
        <taxon>metagenomes</taxon>
        <taxon>ecological metagenomes</taxon>
    </lineage>
</organism>
<name>A0A381Z537_9ZZZZ</name>
<protein>
    <recommendedName>
        <fullName evidence="1">Rap1a immunity protein domain-containing protein</fullName>
    </recommendedName>
</protein>
<sequence length="123" mass="14234">MRRFETISILFVMAYSFSQVSLAEKRSDDYLVSNLLKPCIEGDNDARDGTILEMECEQYISGFADLYISTGMAKNENVCLPMENRLDEVRWAFTSWAHRKFEHRGFSAVDGLLATVRTWFQCK</sequence>
<accession>A0A381Z537</accession>
<dbReference type="EMBL" id="UINC01019951">
    <property type="protein sequence ID" value="SVA84254.1"/>
    <property type="molecule type" value="Genomic_DNA"/>
</dbReference>
<dbReference type="InterPro" id="IPR041238">
    <property type="entry name" value="Rap1a"/>
</dbReference>
<proteinExistence type="predicted"/>
<dbReference type="Pfam" id="PF18602">
    <property type="entry name" value="Rap1a"/>
    <property type="match status" value="1"/>
</dbReference>
<evidence type="ECO:0000259" key="1">
    <source>
        <dbReference type="Pfam" id="PF18602"/>
    </source>
</evidence>